<dbReference type="InterPro" id="IPR000909">
    <property type="entry name" value="PLipase_C_PInositol-sp_X_dom"/>
</dbReference>
<evidence type="ECO:0000259" key="9">
    <source>
        <dbReference type="PROSITE" id="PS50002"/>
    </source>
</evidence>
<evidence type="ECO:0000259" key="8">
    <source>
        <dbReference type="PROSITE" id="PS50001"/>
    </source>
</evidence>
<dbReference type="Gene3D" id="2.30.30.40">
    <property type="entry name" value="SH3 Domains"/>
    <property type="match status" value="1"/>
</dbReference>
<feature type="domain" description="SH3" evidence="9">
    <location>
        <begin position="803"/>
        <end position="863"/>
    </location>
</feature>
<keyword evidence="7" id="KW-0443">Lipid metabolism</keyword>
<dbReference type="Pfam" id="PF00018">
    <property type="entry name" value="SH3_1"/>
    <property type="match status" value="1"/>
</dbReference>
<dbReference type="SUPFAM" id="SSF51695">
    <property type="entry name" value="PLC-like phosphodiesterases"/>
    <property type="match status" value="1"/>
</dbReference>
<protein>
    <recommendedName>
        <fullName evidence="7">Phosphoinositide phospholipase C</fullName>
        <ecNumber evidence="7">3.1.4.11</ecNumber>
    </recommendedName>
</protein>
<dbReference type="PANTHER" id="PTHR10336:SF159">
    <property type="entry name" value="1-PHOSPHATIDYLINOSITOL 4,5-BISPHOSPHATE PHOSPHODIESTERASE GAMMA"/>
    <property type="match status" value="1"/>
</dbReference>
<feature type="domain" description="SH2" evidence="8">
    <location>
        <begin position="583"/>
        <end position="677"/>
    </location>
</feature>
<evidence type="ECO:0000313" key="13">
    <source>
        <dbReference type="RefSeq" id="XP_035828882.1"/>
    </source>
</evidence>
<dbReference type="InterPro" id="IPR035892">
    <property type="entry name" value="C2_domain_sf"/>
</dbReference>
<dbReference type="GeneID" id="101852285"/>
<dbReference type="Gene3D" id="3.20.20.190">
    <property type="entry name" value="Phosphatidylinositol (PI) phosphodiesterase"/>
    <property type="match status" value="2"/>
</dbReference>
<dbReference type="InterPro" id="IPR000008">
    <property type="entry name" value="C2_dom"/>
</dbReference>
<reference evidence="13" key="1">
    <citation type="submission" date="2025-08" db="UniProtKB">
        <authorList>
            <consortium name="RefSeq"/>
        </authorList>
    </citation>
    <scope>IDENTIFICATION</scope>
</reference>
<evidence type="ECO:0000256" key="2">
    <source>
        <dbReference type="ARBA" id="ARBA00022837"/>
    </source>
</evidence>
<keyword evidence="2" id="KW-0106">Calcium</keyword>
<dbReference type="Proteomes" id="UP000694888">
    <property type="component" value="Unplaced"/>
</dbReference>
<name>A0ABM1W2I9_APLCA</name>
<dbReference type="InterPro" id="IPR017946">
    <property type="entry name" value="PLC-like_Pdiesterase_TIM-brl"/>
</dbReference>
<evidence type="ECO:0000256" key="3">
    <source>
        <dbReference type="ARBA" id="ARBA00022999"/>
    </source>
</evidence>
<evidence type="ECO:0000256" key="4">
    <source>
        <dbReference type="ARBA" id="ARBA00023224"/>
    </source>
</evidence>
<dbReference type="SMART" id="SM00239">
    <property type="entry name" value="C2"/>
    <property type="match status" value="1"/>
</dbReference>
<evidence type="ECO:0000256" key="6">
    <source>
        <dbReference type="PROSITE-ProRule" id="PRU00192"/>
    </source>
</evidence>
<dbReference type="InterPro" id="IPR000980">
    <property type="entry name" value="SH2"/>
</dbReference>
<sequence length="1265" mass="145357">MAESKYGQAFMGRKSFAAVSTPPVSPLPRRFVSEPQWFSGDGPPLSPVTDAIQKLEQGIVITLISAKRHPENLTLCLQQDLAQLVCLRALGSKPLITVDLTQIQEVISDSRTRLVRSFEDLHRQRLDRCITILYGNTFILQSITVCARDEGTFDIVEAALAAATTEMKNQSYPVRRQRWLQQEFNKIQASRFSLPAARQENKILLKHVHRWFQQHGFQTSQQYLTLKQKKLNLPDKMMVSHFATLVTDVLFTNLTDQILKKHGVPSPDGKRLLPLTKFEDFLKDDQKLNLSECELFDRADFIQQFIPADLNGSQSDFVFTEAMLEDYLFSPTNSIVNPKEQKVYQNMDFSLSSYWIASSHNTYLTGFQWKGDSSVEAYARCLRMGCRCIELDCWDGPDGRPVITHGRSLTSVIKFSDVLHTIKEHAWVATEYPLVLSIENHCSLPQQRIMASLFKEVFQDDLLTEPIDVSETKLPSPNQLWRKIIIKNKKLQLDGKLQDQKDAEFSDLTDSKKQGTLLLKYASERKWCDFNVILTDSCLCFSPAVQAVEEEEEDEMIYESFYEDSDSDDEDADEERPLSSQLWYHGALMRKDAQRVLMEQRCHGDGTFLVRDGNQGFTLSFLAQDNVTHSVIKCNGRRYLVGNEVWHDSIPDLVDYYREHYLTYPGKSVRVRLKYPVCKKLGFEEENWYYPEYDRTSAECFLRAIPLSGVFLVRPSSLENCFTLSVRNQRRITHFQIEYCRKKFMLGAFRFRSMSDLIEHFTKCHLYKGAKLVHPATEKLVDTDSEHELYYSEDCYTNPQSEKQEVTVKALYDFHATTKDELSFKRGSYITNVVVLDQPWWRGNHAGNVDKLFPASYVQIVDNAADGQEKEAPNEALLQLSLCHIETTIRQKDGVHYFMVTHRDMPGTIEMGCTCKEETEAWVQQVEASTMRLGEEAQQLQKQERSKKIAQELSDMVIYCQAVPYNLARKGRYCEMSSLSEEKIGKDDKTIIQYNQFQISRVYPKATRINSANFDPMPKWNVGCQMVALNYQTPDRGMQLNQAKFLQNGRCGYVLKPSFMNNTHYNPGNLVSMSGSVECIVLTIRVLGGRNLSLGDFSGGVVHPYVAVEILGLPLDNQRERTSLRKDGNALNPTWKNEMFVFNISCPDLAFLRFEVGNEVNAGSYISQATFPLRCIQQGYRSVQMQNSYSEDIPLSLLLVHVDRKNPKEEEEKSLFRMIEETRRLYTELSLSSNTDKAQLGLLQQTEMKLLDQLDRSRLDGYDEL</sequence>
<dbReference type="SUPFAM" id="SSF55550">
    <property type="entry name" value="SH2 domain"/>
    <property type="match status" value="2"/>
</dbReference>
<dbReference type="PROSITE" id="PS50008">
    <property type="entry name" value="PIPLC_Y_DOMAIN"/>
    <property type="match status" value="1"/>
</dbReference>
<organism evidence="12 13">
    <name type="scientific">Aplysia californica</name>
    <name type="common">California sea hare</name>
    <dbReference type="NCBI Taxonomy" id="6500"/>
    <lineage>
        <taxon>Eukaryota</taxon>
        <taxon>Metazoa</taxon>
        <taxon>Spiralia</taxon>
        <taxon>Lophotrochozoa</taxon>
        <taxon>Mollusca</taxon>
        <taxon>Gastropoda</taxon>
        <taxon>Heterobranchia</taxon>
        <taxon>Euthyneura</taxon>
        <taxon>Tectipleura</taxon>
        <taxon>Aplysiida</taxon>
        <taxon>Aplysioidea</taxon>
        <taxon>Aplysiidae</taxon>
        <taxon>Aplysia</taxon>
    </lineage>
</organism>
<gene>
    <name evidence="13" type="primary">LOC101852285</name>
</gene>
<dbReference type="InterPro" id="IPR036028">
    <property type="entry name" value="SH3-like_dom_sf"/>
</dbReference>
<accession>A0ABM1W2I9</accession>
<keyword evidence="4" id="KW-0807">Transducer</keyword>
<dbReference type="Gene3D" id="2.30.29.30">
    <property type="entry name" value="Pleckstrin-homology domain (PH domain)/Phosphotyrosine-binding domain (PTB)"/>
    <property type="match status" value="1"/>
</dbReference>
<dbReference type="Pfam" id="PF00168">
    <property type="entry name" value="C2"/>
    <property type="match status" value="1"/>
</dbReference>
<evidence type="ECO:0000256" key="7">
    <source>
        <dbReference type="RuleBase" id="RU361133"/>
    </source>
</evidence>
<keyword evidence="12" id="KW-1185">Reference proteome</keyword>
<evidence type="ECO:0000256" key="1">
    <source>
        <dbReference type="ARBA" id="ARBA00022443"/>
    </source>
</evidence>
<dbReference type="InterPro" id="IPR001711">
    <property type="entry name" value="PLipase_C_Pinositol-sp_Y"/>
</dbReference>
<dbReference type="Pfam" id="PF00387">
    <property type="entry name" value="PI-PLC-Y"/>
    <property type="match status" value="1"/>
</dbReference>
<dbReference type="SMART" id="SM00326">
    <property type="entry name" value="SH3"/>
    <property type="match status" value="1"/>
</dbReference>
<dbReference type="InterPro" id="IPR001192">
    <property type="entry name" value="PI-PLC_fam"/>
</dbReference>
<dbReference type="SMART" id="SM00149">
    <property type="entry name" value="PLCYc"/>
    <property type="match status" value="1"/>
</dbReference>
<dbReference type="Gene3D" id="2.60.40.150">
    <property type="entry name" value="C2 domain"/>
    <property type="match status" value="1"/>
</dbReference>
<dbReference type="PROSITE" id="PS50004">
    <property type="entry name" value="C2"/>
    <property type="match status" value="1"/>
</dbReference>
<dbReference type="InterPro" id="IPR036860">
    <property type="entry name" value="SH2_dom_sf"/>
</dbReference>
<evidence type="ECO:0000256" key="5">
    <source>
        <dbReference type="PROSITE-ProRule" id="PRU00191"/>
    </source>
</evidence>
<dbReference type="SMART" id="SM00148">
    <property type="entry name" value="PLCXc"/>
    <property type="match status" value="1"/>
</dbReference>
<dbReference type="Pfam" id="PF00388">
    <property type="entry name" value="PI-PLC-X"/>
    <property type="match status" value="1"/>
</dbReference>
<dbReference type="RefSeq" id="XP_035828882.1">
    <property type="nucleotide sequence ID" value="XM_035972989.1"/>
</dbReference>
<evidence type="ECO:0000259" key="10">
    <source>
        <dbReference type="PROSITE" id="PS50004"/>
    </source>
</evidence>
<evidence type="ECO:0000313" key="12">
    <source>
        <dbReference type="Proteomes" id="UP000694888"/>
    </source>
</evidence>
<feature type="domain" description="PI-PLC Y-box" evidence="11">
    <location>
        <begin position="953"/>
        <end position="1060"/>
    </location>
</feature>
<dbReference type="Pfam" id="PF00017">
    <property type="entry name" value="SH2"/>
    <property type="match status" value="2"/>
</dbReference>
<dbReference type="InterPro" id="IPR011993">
    <property type="entry name" value="PH-like_dom_sf"/>
</dbReference>
<dbReference type="PRINTS" id="PR00390">
    <property type="entry name" value="PHPHLIPASEC"/>
</dbReference>
<dbReference type="PRINTS" id="PR00401">
    <property type="entry name" value="SH2DOMAIN"/>
</dbReference>
<dbReference type="InterPro" id="IPR001452">
    <property type="entry name" value="SH3_domain"/>
</dbReference>
<evidence type="ECO:0000259" key="11">
    <source>
        <dbReference type="PROSITE" id="PS50008"/>
    </source>
</evidence>
<dbReference type="PROSITE" id="PS50007">
    <property type="entry name" value="PIPLC_X_DOMAIN"/>
    <property type="match status" value="1"/>
</dbReference>
<proteinExistence type="predicted"/>
<keyword evidence="3 5" id="KW-0727">SH2 domain</keyword>
<dbReference type="Gene3D" id="3.30.505.10">
    <property type="entry name" value="SH2 domain"/>
    <property type="match status" value="2"/>
</dbReference>
<dbReference type="PROSITE" id="PS50002">
    <property type="entry name" value="SH3"/>
    <property type="match status" value="1"/>
</dbReference>
<keyword evidence="1 6" id="KW-0728">SH3 domain</keyword>
<comment type="catalytic activity">
    <reaction evidence="7">
        <text>a 1,2-diacyl-sn-glycero-3-phospho-(1D-myo-inositol-4,5-bisphosphate) + H2O = 1D-myo-inositol 1,4,5-trisphosphate + a 1,2-diacyl-sn-glycerol + H(+)</text>
        <dbReference type="Rhea" id="RHEA:33179"/>
        <dbReference type="ChEBI" id="CHEBI:15377"/>
        <dbReference type="ChEBI" id="CHEBI:15378"/>
        <dbReference type="ChEBI" id="CHEBI:17815"/>
        <dbReference type="ChEBI" id="CHEBI:58456"/>
        <dbReference type="ChEBI" id="CHEBI:203600"/>
        <dbReference type="EC" id="3.1.4.11"/>
    </reaction>
</comment>
<dbReference type="CDD" id="cd00275">
    <property type="entry name" value="C2_PLC_like"/>
    <property type="match status" value="1"/>
</dbReference>
<dbReference type="EC" id="3.1.4.11" evidence="7"/>
<dbReference type="PANTHER" id="PTHR10336">
    <property type="entry name" value="PHOSPHOINOSITIDE-SPECIFIC PHOSPHOLIPASE C FAMILY PROTEIN"/>
    <property type="match status" value="1"/>
</dbReference>
<dbReference type="SUPFAM" id="SSF49562">
    <property type="entry name" value="C2 domain (Calcium/lipid-binding domain, CaLB)"/>
    <property type="match status" value="1"/>
</dbReference>
<keyword evidence="7" id="KW-0378">Hydrolase</keyword>
<dbReference type="SMART" id="SM00252">
    <property type="entry name" value="SH2"/>
    <property type="match status" value="2"/>
</dbReference>
<keyword evidence="7" id="KW-0442">Lipid degradation</keyword>
<feature type="domain" description="C2" evidence="10">
    <location>
        <begin position="1063"/>
        <end position="1187"/>
    </location>
</feature>
<dbReference type="PROSITE" id="PS50001">
    <property type="entry name" value="SH2"/>
    <property type="match status" value="2"/>
</dbReference>
<feature type="domain" description="SH2" evidence="8">
    <location>
        <begin position="688"/>
        <end position="776"/>
    </location>
</feature>
<dbReference type="SUPFAM" id="SSF50044">
    <property type="entry name" value="SH3-domain"/>
    <property type="match status" value="1"/>
</dbReference>